<evidence type="ECO:0000313" key="2">
    <source>
        <dbReference type="EMBL" id="KAH8703628.1"/>
    </source>
</evidence>
<dbReference type="SUPFAM" id="SSF53474">
    <property type="entry name" value="alpha/beta-Hydrolases"/>
    <property type="match status" value="1"/>
</dbReference>
<organism evidence="2 3">
    <name type="scientific">Talaromyces proteolyticus</name>
    <dbReference type="NCBI Taxonomy" id="1131652"/>
    <lineage>
        <taxon>Eukaryota</taxon>
        <taxon>Fungi</taxon>
        <taxon>Dikarya</taxon>
        <taxon>Ascomycota</taxon>
        <taxon>Pezizomycotina</taxon>
        <taxon>Eurotiomycetes</taxon>
        <taxon>Eurotiomycetidae</taxon>
        <taxon>Eurotiales</taxon>
        <taxon>Trichocomaceae</taxon>
        <taxon>Talaromyces</taxon>
        <taxon>Talaromyces sect. Bacilispori</taxon>
    </lineage>
</organism>
<dbReference type="Pfam" id="PF12697">
    <property type="entry name" value="Abhydrolase_6"/>
    <property type="match status" value="1"/>
</dbReference>
<dbReference type="Gene3D" id="3.40.50.1820">
    <property type="entry name" value="alpha/beta hydrolase"/>
    <property type="match status" value="1"/>
</dbReference>
<dbReference type="GO" id="GO:0016787">
    <property type="term" value="F:hydrolase activity"/>
    <property type="evidence" value="ECO:0007669"/>
    <property type="project" value="UniProtKB-KW"/>
</dbReference>
<evidence type="ECO:0000313" key="3">
    <source>
        <dbReference type="Proteomes" id="UP001201262"/>
    </source>
</evidence>
<dbReference type="InterPro" id="IPR029058">
    <property type="entry name" value="AB_hydrolase_fold"/>
</dbReference>
<proteinExistence type="predicted"/>
<accession>A0AAD4KZT1</accession>
<dbReference type="RefSeq" id="XP_046076646.1">
    <property type="nucleotide sequence ID" value="XM_046213599.1"/>
</dbReference>
<dbReference type="InterPro" id="IPR052897">
    <property type="entry name" value="Sec-Metab_Biosynth_Hydrolase"/>
</dbReference>
<dbReference type="EMBL" id="JAJTJA010000002">
    <property type="protein sequence ID" value="KAH8703628.1"/>
    <property type="molecule type" value="Genomic_DNA"/>
</dbReference>
<gene>
    <name evidence="2" type="ORF">BGW36DRAFT_355043</name>
</gene>
<dbReference type="Proteomes" id="UP001201262">
    <property type="component" value="Unassembled WGS sequence"/>
</dbReference>
<evidence type="ECO:0000259" key="1">
    <source>
        <dbReference type="Pfam" id="PF12697"/>
    </source>
</evidence>
<comment type="caution">
    <text evidence="2">The sequence shown here is derived from an EMBL/GenBank/DDBJ whole genome shotgun (WGS) entry which is preliminary data.</text>
</comment>
<sequence>MEGTMKPTAILIVHGAYFLPAAWTPFMDDLIQAGFTVRCPRLPTCGDERPPKALLEDDVKVVRQAATELIEQGHKILVLAHSYGGVVTTEAINPSFYAEGTTHPNSAGVVSLAYLAAFLVQPGDTVVGAMSKHIPSGEVDLEINDDGTAFAKNAPTSFYNDIESARAEELAQNNVTHNSGAVLTLTIRSAPWKSLPTTYIHCMRDKALVFPLQQILVEEALATSRSATFDRAFIDSGHCPFISRPNELLQIIKKIAGGCN</sequence>
<keyword evidence="3" id="KW-1185">Reference proteome</keyword>
<dbReference type="AlphaFoldDB" id="A0AAD4KZT1"/>
<dbReference type="InterPro" id="IPR000073">
    <property type="entry name" value="AB_hydrolase_1"/>
</dbReference>
<name>A0AAD4KZT1_9EURO</name>
<reference evidence="2" key="1">
    <citation type="submission" date="2021-12" db="EMBL/GenBank/DDBJ databases">
        <title>Convergent genome expansion in fungi linked to evolution of root-endophyte symbiosis.</title>
        <authorList>
            <consortium name="DOE Joint Genome Institute"/>
            <person name="Ke Y.-H."/>
            <person name="Bonito G."/>
            <person name="Liao H.-L."/>
            <person name="Looney B."/>
            <person name="Rojas-Flechas A."/>
            <person name="Nash J."/>
            <person name="Hameed K."/>
            <person name="Schadt C."/>
            <person name="Martin F."/>
            <person name="Crous P.W."/>
            <person name="Miettinen O."/>
            <person name="Magnuson J.K."/>
            <person name="Labbe J."/>
            <person name="Jacobson D."/>
            <person name="Doktycz M.J."/>
            <person name="Veneault-Fourrey C."/>
            <person name="Kuo A."/>
            <person name="Mondo S."/>
            <person name="Calhoun S."/>
            <person name="Riley R."/>
            <person name="Ohm R."/>
            <person name="LaButti K."/>
            <person name="Andreopoulos B."/>
            <person name="Pangilinan J."/>
            <person name="Nolan M."/>
            <person name="Tritt A."/>
            <person name="Clum A."/>
            <person name="Lipzen A."/>
            <person name="Daum C."/>
            <person name="Barry K."/>
            <person name="Grigoriev I.V."/>
            <person name="Vilgalys R."/>
        </authorList>
    </citation>
    <scope>NUCLEOTIDE SEQUENCE</scope>
    <source>
        <strain evidence="2">PMI_201</strain>
    </source>
</reference>
<protein>
    <submittedName>
        <fullName evidence="2">Alpha/beta hydrolase fold-1</fullName>
    </submittedName>
</protein>
<feature type="domain" description="AB hydrolase-1" evidence="1">
    <location>
        <begin position="10"/>
        <end position="248"/>
    </location>
</feature>
<keyword evidence="2" id="KW-0378">Hydrolase</keyword>
<dbReference type="PANTHER" id="PTHR37017">
    <property type="entry name" value="AB HYDROLASE-1 DOMAIN-CONTAINING PROTEIN-RELATED"/>
    <property type="match status" value="1"/>
</dbReference>
<dbReference type="GeneID" id="70243886"/>
<dbReference type="PANTHER" id="PTHR37017:SF11">
    <property type="entry name" value="ESTERASE_LIPASE_THIOESTERASE DOMAIN-CONTAINING PROTEIN"/>
    <property type="match status" value="1"/>
</dbReference>